<dbReference type="Pfam" id="PF08463">
    <property type="entry name" value="EcoEI_R_C"/>
    <property type="match status" value="1"/>
</dbReference>
<dbReference type="RefSeq" id="WP_130752735.1">
    <property type="nucleotide sequence ID" value="NZ_BBQY01000004.1"/>
</dbReference>
<dbReference type="SMART" id="SM00487">
    <property type="entry name" value="DEXDc"/>
    <property type="match status" value="1"/>
</dbReference>
<evidence type="ECO:0000256" key="1">
    <source>
        <dbReference type="SAM" id="Coils"/>
    </source>
</evidence>
<dbReference type="GO" id="GO:0003677">
    <property type="term" value="F:DNA binding"/>
    <property type="evidence" value="ECO:0007669"/>
    <property type="project" value="UniProtKB-KW"/>
</dbReference>
<feature type="domain" description="Helicase C-terminal" evidence="4">
    <location>
        <begin position="640"/>
        <end position="798"/>
    </location>
</feature>
<dbReference type="InterPro" id="IPR001650">
    <property type="entry name" value="Helicase_C-like"/>
</dbReference>
<sequence>MKGIGSGGRKTLSLSGSAVPRPSEPVPADQFAFLISFPFIADHVAMAQRQALSDPRGAAVHCRLAVEALVEWLYDHDNALRRPYGDHLAALIAEPSFHALAGTMIRTKIDLIRKIGNRAAHPGQFAGSQSVSALRELFHIGIWFATRYSDNPPPAELTFSADLLPRGDSGTQTSPADVQRLEEAAETSRAALEQERKARMADADMREALEAELAAMRAEITALRQANEGRDAGHDYGEAETRDLYIDVLLREVGWPLTDRRDTEFPVHGMPNDRSADGKGAGYVDYVLWGDDGKPLAVIEAKRTRKSVMEGQQQAKLYADCLEAQFGQRPIIFCTNGYEHMLWDDLRYPPRPVAGFRTRDELQLMVQRRTTRLPLASVPTNRAIAGSHRRTYQEKAIRAVCHRFEDVERGGENHRKALLVMATGSGKTRVSIALTDVLMRANWAKRILFLADRIPLVKQAASNFRKHLPDSSPVNLVLHPKADGRVFLSTYPTMMNLIERARQEGKQRFGPGYFDLIIVDEAHRSVYRKYKAIFDWFDAPLVGLTATPKDEIDKNTYALFELEDGVPTDAYDLKQAVTDGFLVPPKAIDVPMNIPFAGIRYDDLPDDEKEAWDAIDWGEEGPPDSVDPAAINDWLFNIDTIDQMLKQLMEDGLKVAGGDRLGKTIIFAKNHKHAEFIVERFNANYPALKGHFCRLIDNQVKYAHSLIEDFEQTEKNPHIAVSVDMLDTGIDIPDVLNLVFFKIVRSKSKFWQMIGRGTRLREGIFVDADGNRTDKEYFYVFDYLGNLDYFNAQMDGAEARAAAPLGERLFAARVELLGLMQPSPVDELIKAVHSPRNGYRGEADEQPGLYQGVRVQLQQEVAGMPLDNFIVRTKRRYVEKYQDVAAWGHLGEEDRHELVEHVAGLPTSLTDPDVDAKRFDLLCLRIQLAMLRNITFAPLRKAFIEQVHQLESKSAVPDVAQCMALILEVQTDEWWTDATPEMVEVARRRLRSLMNLIEPGKQVVVTTNVTDVMGVKREIELVDLGGASSLAQFRRKARAYVDQHADHVTLVRLRQGRPLTPVDLDELQKLFIDAGVAESADFQRIRQLPDMPDFIRSLIGLDRRAAQAAFNDALAGTALSPQQIHFVEMIVDYLTASGQMDPAALYEPPFTNAAPNGVSDMFDGEAVARIVSALEEFEPRFDVALYR</sequence>
<dbReference type="InterPro" id="IPR014001">
    <property type="entry name" value="Helicase_ATP-bd"/>
</dbReference>
<name>A0A401J1Z5_SPHXE</name>
<dbReference type="SUPFAM" id="SSF52540">
    <property type="entry name" value="P-loop containing nucleoside triphosphate hydrolases"/>
    <property type="match status" value="1"/>
</dbReference>
<gene>
    <name evidence="5" type="ORF">MBESOW_P1916</name>
</gene>
<dbReference type="InterPro" id="IPR007409">
    <property type="entry name" value="Restrct_endonuc_type1_HsdR_N"/>
</dbReference>
<feature type="region of interest" description="Disordered" evidence="2">
    <location>
        <begin position="1"/>
        <end position="22"/>
    </location>
</feature>
<dbReference type="PROSITE" id="PS51194">
    <property type="entry name" value="HELICASE_CTER"/>
    <property type="match status" value="1"/>
</dbReference>
<keyword evidence="1" id="KW-0175">Coiled coil</keyword>
<dbReference type="Pfam" id="PF13643">
    <property type="entry name" value="DUF4145"/>
    <property type="match status" value="1"/>
</dbReference>
<evidence type="ECO:0000313" key="5">
    <source>
        <dbReference type="EMBL" id="GBH30661.1"/>
    </source>
</evidence>
<dbReference type="CDD" id="cd18799">
    <property type="entry name" value="SF2_C_EcoAI-like"/>
    <property type="match status" value="1"/>
</dbReference>
<dbReference type="Gene3D" id="3.40.50.300">
    <property type="entry name" value="P-loop containing nucleotide triphosphate hydrolases"/>
    <property type="match status" value="2"/>
</dbReference>
<evidence type="ECO:0000259" key="3">
    <source>
        <dbReference type="PROSITE" id="PS51192"/>
    </source>
</evidence>
<dbReference type="GO" id="GO:0005524">
    <property type="term" value="F:ATP binding"/>
    <property type="evidence" value="ECO:0007669"/>
    <property type="project" value="UniProtKB-KW"/>
</dbReference>
<dbReference type="PANTHER" id="PTHR47396:SF1">
    <property type="entry name" value="ATP-DEPENDENT HELICASE IRC3-RELATED"/>
    <property type="match status" value="1"/>
</dbReference>
<dbReference type="InterPro" id="IPR006935">
    <property type="entry name" value="Helicase/UvrB_N"/>
</dbReference>
<dbReference type="InterPro" id="IPR050742">
    <property type="entry name" value="Helicase_Restrict-Modif_Enz"/>
</dbReference>
<keyword evidence="6" id="KW-1185">Reference proteome</keyword>
<dbReference type="GO" id="GO:0009035">
    <property type="term" value="F:type I site-specific deoxyribonuclease activity"/>
    <property type="evidence" value="ECO:0007669"/>
    <property type="project" value="UniProtKB-EC"/>
</dbReference>
<dbReference type="Gene3D" id="3.90.1570.30">
    <property type="match status" value="1"/>
</dbReference>
<dbReference type="Pfam" id="PF04851">
    <property type="entry name" value="ResIII"/>
    <property type="match status" value="1"/>
</dbReference>
<accession>A0A401J1Z5</accession>
<evidence type="ECO:0000313" key="6">
    <source>
        <dbReference type="Proteomes" id="UP000290975"/>
    </source>
</evidence>
<evidence type="ECO:0000259" key="4">
    <source>
        <dbReference type="PROSITE" id="PS51194"/>
    </source>
</evidence>
<evidence type="ECO:0000256" key="2">
    <source>
        <dbReference type="SAM" id="MobiDB-lite"/>
    </source>
</evidence>
<feature type="domain" description="Helicase ATP-binding" evidence="3">
    <location>
        <begin position="408"/>
        <end position="566"/>
    </location>
</feature>
<dbReference type="PROSITE" id="PS51192">
    <property type="entry name" value="HELICASE_ATP_BIND_1"/>
    <property type="match status" value="1"/>
</dbReference>
<dbReference type="InterPro" id="IPR025285">
    <property type="entry name" value="DUF4145"/>
</dbReference>
<dbReference type="CDD" id="cd18032">
    <property type="entry name" value="DEXHc_RE_I_III_res"/>
    <property type="match status" value="1"/>
</dbReference>
<dbReference type="AlphaFoldDB" id="A0A401J1Z5"/>
<dbReference type="GO" id="GO:0005829">
    <property type="term" value="C:cytosol"/>
    <property type="evidence" value="ECO:0007669"/>
    <property type="project" value="TreeGrafter"/>
</dbReference>
<dbReference type="InterPro" id="IPR027417">
    <property type="entry name" value="P-loop_NTPase"/>
</dbReference>
<dbReference type="InterPro" id="IPR013670">
    <property type="entry name" value="EcoEI_R_C_dom"/>
</dbReference>
<protein>
    <submittedName>
        <fullName evidence="5">Type I restriction enzyme, R subunit</fullName>
    </submittedName>
</protein>
<dbReference type="Pfam" id="PF00271">
    <property type="entry name" value="Helicase_C"/>
    <property type="match status" value="1"/>
</dbReference>
<dbReference type="PANTHER" id="PTHR47396">
    <property type="entry name" value="TYPE I RESTRICTION ENZYME ECOKI R PROTEIN"/>
    <property type="match status" value="1"/>
</dbReference>
<dbReference type="Pfam" id="PF04313">
    <property type="entry name" value="HSDR_N"/>
    <property type="match status" value="1"/>
</dbReference>
<organism evidence="5 6">
    <name type="scientific">Sphingobium xenophagum</name>
    <dbReference type="NCBI Taxonomy" id="121428"/>
    <lineage>
        <taxon>Bacteria</taxon>
        <taxon>Pseudomonadati</taxon>
        <taxon>Pseudomonadota</taxon>
        <taxon>Alphaproteobacteria</taxon>
        <taxon>Sphingomonadales</taxon>
        <taxon>Sphingomonadaceae</taxon>
        <taxon>Sphingobium</taxon>
    </lineage>
</organism>
<reference evidence="5 6" key="1">
    <citation type="submission" date="2014-12" db="EMBL/GenBank/DDBJ databases">
        <title>Whole genome sequencing of Sphingobium xenophagum OW59.</title>
        <authorList>
            <person name="Ohta Y."/>
            <person name="Nishi S."/>
            <person name="Hatada Y."/>
        </authorList>
    </citation>
    <scope>NUCLEOTIDE SEQUENCE [LARGE SCALE GENOMIC DNA]</scope>
    <source>
        <strain evidence="5 6">OW59</strain>
    </source>
</reference>
<dbReference type="GO" id="GO:0009307">
    <property type="term" value="P:DNA restriction-modification system"/>
    <property type="evidence" value="ECO:0007669"/>
    <property type="project" value="UniProtKB-KW"/>
</dbReference>
<proteinExistence type="predicted"/>
<dbReference type="EMBL" id="BBQY01000004">
    <property type="protein sequence ID" value="GBH30661.1"/>
    <property type="molecule type" value="Genomic_DNA"/>
</dbReference>
<dbReference type="Proteomes" id="UP000290975">
    <property type="component" value="Unassembled WGS sequence"/>
</dbReference>
<comment type="caution">
    <text evidence="5">The sequence shown here is derived from an EMBL/GenBank/DDBJ whole genome shotgun (WGS) entry which is preliminary data.</text>
</comment>
<feature type="coiled-coil region" evidence="1">
    <location>
        <begin position="178"/>
        <end position="226"/>
    </location>
</feature>